<protein>
    <submittedName>
        <fullName evidence="2">FdtA/QdtA family cupin domain-containing protein</fullName>
    </submittedName>
</protein>
<feature type="domain" description="Sugar 3,4-ketoisomerase QdtA cupin" evidence="1">
    <location>
        <begin position="10"/>
        <end position="138"/>
    </location>
</feature>
<evidence type="ECO:0000313" key="3">
    <source>
        <dbReference type="Proteomes" id="UP000724686"/>
    </source>
</evidence>
<comment type="caution">
    <text evidence="2">The sequence shown here is derived from an EMBL/GenBank/DDBJ whole genome shotgun (WGS) entry which is preliminary data.</text>
</comment>
<organism evidence="2 3">
    <name type="scientific">Leptospira ainlahdjerensis</name>
    <dbReference type="NCBI Taxonomy" id="2810033"/>
    <lineage>
        <taxon>Bacteria</taxon>
        <taxon>Pseudomonadati</taxon>
        <taxon>Spirochaetota</taxon>
        <taxon>Spirochaetia</taxon>
        <taxon>Leptospirales</taxon>
        <taxon>Leptospiraceae</taxon>
        <taxon>Leptospira</taxon>
    </lineage>
</organism>
<dbReference type="RefSeq" id="WP_205279523.1">
    <property type="nucleotide sequence ID" value="NZ_JAFFPU010000033.1"/>
</dbReference>
<reference evidence="2 3" key="1">
    <citation type="submission" date="2021-02" db="EMBL/GenBank/DDBJ databases">
        <title>Leptospira ainlahdjerensis sp. nov., Leptospira ainazelensis sp. nov., Leptospira abararensis sp. nov. and Leptospira chreensis sp. nov., four new species isolated from water sources in Algeria.</title>
        <authorList>
            <person name="Amara Korba A."/>
            <person name="Kainiu M."/>
            <person name="Vincent A.T."/>
            <person name="Mariet J.-F."/>
            <person name="Veyrier F.J."/>
            <person name="Goarant C."/>
            <person name="Picardeau M."/>
        </authorList>
    </citation>
    <scope>NUCLEOTIDE SEQUENCE [LARGE SCALE GENOMIC DNA]</scope>
    <source>
        <strain evidence="2 3">201903070</strain>
    </source>
</reference>
<dbReference type="Proteomes" id="UP000724686">
    <property type="component" value="Unassembled WGS sequence"/>
</dbReference>
<dbReference type="CDD" id="cd20292">
    <property type="entry name" value="cupin_QdtA-like"/>
    <property type="match status" value="1"/>
</dbReference>
<name>A0ABS2UA82_9LEPT</name>
<dbReference type="Pfam" id="PF05523">
    <property type="entry name" value="FdtA"/>
    <property type="match status" value="1"/>
</dbReference>
<dbReference type="InterPro" id="IPR008894">
    <property type="entry name" value="QdtA_cupin_dom"/>
</dbReference>
<sequence length="143" mass="16495">MNEIRVKNSGYIMLKKIRDDRDGNLIILEALKDVPFEIKRVYYINNLENSVSIRGLHAHKEIEQAIFCINGSFTLGLDDGNSKQRILMNSDNVGVLLGKMLWHTMEDFSSGCVLLVVASDYYREDDYIRKYSEFIQLVNGRTI</sequence>
<proteinExistence type="predicted"/>
<evidence type="ECO:0000313" key="2">
    <source>
        <dbReference type="EMBL" id="MBM9577278.1"/>
    </source>
</evidence>
<dbReference type="EMBL" id="JAFFPU010000033">
    <property type="protein sequence ID" value="MBM9577278.1"/>
    <property type="molecule type" value="Genomic_DNA"/>
</dbReference>
<accession>A0ABS2UA82</accession>
<gene>
    <name evidence="2" type="ORF">JWG45_08950</name>
</gene>
<dbReference type="InterPro" id="IPR011051">
    <property type="entry name" value="RmlC_Cupin_sf"/>
</dbReference>
<keyword evidence="3" id="KW-1185">Reference proteome</keyword>
<dbReference type="SUPFAM" id="SSF51182">
    <property type="entry name" value="RmlC-like cupins"/>
    <property type="match status" value="1"/>
</dbReference>
<evidence type="ECO:0000259" key="1">
    <source>
        <dbReference type="Pfam" id="PF05523"/>
    </source>
</evidence>
<dbReference type="Gene3D" id="2.60.120.10">
    <property type="entry name" value="Jelly Rolls"/>
    <property type="match status" value="1"/>
</dbReference>
<dbReference type="InterPro" id="IPR014710">
    <property type="entry name" value="RmlC-like_jellyroll"/>
</dbReference>